<evidence type="ECO:0000313" key="2">
    <source>
        <dbReference type="Proteomes" id="UP000241964"/>
    </source>
</evidence>
<dbReference type="Proteomes" id="UP000241964">
    <property type="component" value="Unassembled WGS sequence"/>
</dbReference>
<keyword evidence="2" id="KW-1185">Reference proteome</keyword>
<dbReference type="RefSeq" id="WP_170118778.1">
    <property type="nucleotide sequence ID" value="NZ_PYAS01000006.1"/>
</dbReference>
<evidence type="ECO:0000313" key="1">
    <source>
        <dbReference type="EMBL" id="PSL28500.1"/>
    </source>
</evidence>
<gene>
    <name evidence="1" type="ORF">CLV60_106103</name>
</gene>
<dbReference type="AlphaFoldDB" id="A0A2P8G3E5"/>
<dbReference type="PROSITE" id="PS51257">
    <property type="entry name" value="PROKAR_LIPOPROTEIN"/>
    <property type="match status" value="1"/>
</dbReference>
<evidence type="ECO:0008006" key="3">
    <source>
        <dbReference type="Google" id="ProtNLM"/>
    </source>
</evidence>
<comment type="caution">
    <text evidence="1">The sequence shown here is derived from an EMBL/GenBank/DDBJ whole genome shotgun (WGS) entry which is preliminary data.</text>
</comment>
<accession>A0A2P8G3E5</accession>
<organism evidence="1 2">
    <name type="scientific">Dyadobacter jiangsuensis</name>
    <dbReference type="NCBI Taxonomy" id="1591085"/>
    <lineage>
        <taxon>Bacteria</taxon>
        <taxon>Pseudomonadati</taxon>
        <taxon>Bacteroidota</taxon>
        <taxon>Cytophagia</taxon>
        <taxon>Cytophagales</taxon>
        <taxon>Spirosomataceae</taxon>
        <taxon>Dyadobacter</taxon>
    </lineage>
</organism>
<sequence>MKRLLYIPLVLVWVLSCKKDSFNDLSPNSAFTTVSGIWHSIEVERSSLDNKSTWEPIEAAKSDSLIFRTDGVVLNADGTPRCCAPATMIINGTLVDVKPSTALPNNPLCELLNCIPCPSWEISISDDQLIIASCNSPRVKYVR</sequence>
<proteinExistence type="predicted"/>
<protein>
    <recommendedName>
        <fullName evidence="3">Lipocalin-like protein</fullName>
    </recommendedName>
</protein>
<reference evidence="1 2" key="1">
    <citation type="submission" date="2018-03" db="EMBL/GenBank/DDBJ databases">
        <title>Genomic Encyclopedia of Archaeal and Bacterial Type Strains, Phase II (KMG-II): from individual species to whole genera.</title>
        <authorList>
            <person name="Goeker M."/>
        </authorList>
    </citation>
    <scope>NUCLEOTIDE SEQUENCE [LARGE SCALE GENOMIC DNA]</scope>
    <source>
        <strain evidence="1 2">DSM 29057</strain>
    </source>
</reference>
<dbReference type="EMBL" id="PYAS01000006">
    <property type="protein sequence ID" value="PSL28500.1"/>
    <property type="molecule type" value="Genomic_DNA"/>
</dbReference>
<name>A0A2P8G3E5_9BACT</name>